<dbReference type="SUPFAM" id="SSF101941">
    <property type="entry name" value="NAC domain"/>
    <property type="match status" value="1"/>
</dbReference>
<evidence type="ECO:0000259" key="6">
    <source>
        <dbReference type="PROSITE" id="PS51005"/>
    </source>
</evidence>
<sequence length="373" mass="41415">MDVLPFCSSWIMTGVGLIKKIRNATQSICLRLGELVAEPYIKCPNCECEIDTSNVHLVWPALPAGVKFDPSDFELLQHLEGKSSLLNSKSHALIDAFIPTIEEKGGICYTHPKNFPGIKMDGSSFHFFHRVPNAYGCGHRKRRKVSGDVGSVCDEHIRWHKTGKPKPIRDDNGVKKGWKEILVLYRGSKRGGSNTHIDNWVMHQYHLDAYEEADGELVVSKVFYQLASKKNGKSEMDDIVVESKASVAKIDHRTPKTDPPQPCFPNNSPCDTEQYTPIQVDQEEEECGTSFCPVMVKVEPSECSARLAELSPAVVVADLPASDEPRQPRDTTGAGPEPEAPIPIDGSNTDLFHGLPDLDVTFPELTFRSYQLS</sequence>
<evidence type="ECO:0000256" key="5">
    <source>
        <dbReference type="SAM" id="MobiDB-lite"/>
    </source>
</evidence>
<feature type="domain" description="NAC" evidence="6">
    <location>
        <begin position="62"/>
        <end position="225"/>
    </location>
</feature>
<dbReference type="Proteomes" id="UP000298652">
    <property type="component" value="Chromosome 7"/>
</dbReference>
<dbReference type="Gene3D" id="2.170.150.80">
    <property type="entry name" value="NAC domain"/>
    <property type="match status" value="1"/>
</dbReference>
<dbReference type="PANTHER" id="PTHR31079">
    <property type="entry name" value="NAC DOMAIN-CONTAINING PROTEIN 73"/>
    <property type="match status" value="1"/>
</dbReference>
<dbReference type="GO" id="GO:0005634">
    <property type="term" value="C:nucleus"/>
    <property type="evidence" value="ECO:0007669"/>
    <property type="project" value="TreeGrafter"/>
</dbReference>
<dbReference type="InterPro" id="IPR044799">
    <property type="entry name" value="SOG1-like"/>
</dbReference>
<dbReference type="PROSITE" id="PS51005">
    <property type="entry name" value="NAC"/>
    <property type="match status" value="1"/>
</dbReference>
<dbReference type="OMA" id="METSWIM"/>
<organism evidence="7 8">
    <name type="scientific">Setaria viridis</name>
    <name type="common">Green bristlegrass</name>
    <name type="synonym">Setaria italica subsp. viridis</name>
    <dbReference type="NCBI Taxonomy" id="4556"/>
    <lineage>
        <taxon>Eukaryota</taxon>
        <taxon>Viridiplantae</taxon>
        <taxon>Streptophyta</taxon>
        <taxon>Embryophyta</taxon>
        <taxon>Tracheophyta</taxon>
        <taxon>Spermatophyta</taxon>
        <taxon>Magnoliopsida</taxon>
        <taxon>Liliopsida</taxon>
        <taxon>Poales</taxon>
        <taxon>Poaceae</taxon>
        <taxon>PACMAD clade</taxon>
        <taxon>Panicoideae</taxon>
        <taxon>Panicodae</taxon>
        <taxon>Paniceae</taxon>
        <taxon>Cenchrinae</taxon>
        <taxon>Setaria</taxon>
    </lineage>
</organism>
<evidence type="ECO:0000256" key="1">
    <source>
        <dbReference type="ARBA" id="ARBA00023015"/>
    </source>
</evidence>
<evidence type="ECO:0000313" key="8">
    <source>
        <dbReference type="Proteomes" id="UP000298652"/>
    </source>
</evidence>
<feature type="region of interest" description="Disordered" evidence="5">
    <location>
        <begin position="318"/>
        <end position="355"/>
    </location>
</feature>
<keyword evidence="4" id="KW-0539">Nucleus</keyword>
<dbReference type="Pfam" id="PF02365">
    <property type="entry name" value="NAM"/>
    <property type="match status" value="1"/>
</dbReference>
<dbReference type="InterPro" id="IPR036093">
    <property type="entry name" value="NAC_dom_sf"/>
</dbReference>
<evidence type="ECO:0000256" key="2">
    <source>
        <dbReference type="ARBA" id="ARBA00023125"/>
    </source>
</evidence>
<name>A0A4U6TQF4_SETVI</name>
<keyword evidence="3" id="KW-0804">Transcription</keyword>
<protein>
    <recommendedName>
        <fullName evidence="6">NAC domain-containing protein</fullName>
    </recommendedName>
</protein>
<gene>
    <name evidence="7" type="ORF">SEVIR_7G146000v2</name>
</gene>
<keyword evidence="1" id="KW-0805">Transcription regulation</keyword>
<evidence type="ECO:0000313" key="7">
    <source>
        <dbReference type="EMBL" id="TKW04980.1"/>
    </source>
</evidence>
<dbReference type="AlphaFoldDB" id="A0A4U6TQF4"/>
<dbReference type="InterPro" id="IPR003441">
    <property type="entry name" value="NAC-dom"/>
</dbReference>
<dbReference type="GO" id="GO:0003700">
    <property type="term" value="F:DNA-binding transcription factor activity"/>
    <property type="evidence" value="ECO:0007669"/>
    <property type="project" value="InterPro"/>
</dbReference>
<keyword evidence="8" id="KW-1185">Reference proteome</keyword>
<reference evidence="7" key="1">
    <citation type="submission" date="2019-03" db="EMBL/GenBank/DDBJ databases">
        <title>WGS assembly of Setaria viridis.</title>
        <authorList>
            <person name="Huang P."/>
            <person name="Jenkins J."/>
            <person name="Grimwood J."/>
            <person name="Barry K."/>
            <person name="Healey A."/>
            <person name="Mamidi S."/>
            <person name="Sreedasyam A."/>
            <person name="Shu S."/>
            <person name="Feldman M."/>
            <person name="Wu J."/>
            <person name="Yu Y."/>
            <person name="Chen C."/>
            <person name="Johnson J."/>
            <person name="Rokhsar D."/>
            <person name="Baxter I."/>
            <person name="Schmutz J."/>
            <person name="Brutnell T."/>
            <person name="Kellogg E."/>
        </authorList>
    </citation>
    <scope>NUCLEOTIDE SEQUENCE [LARGE SCALE GENOMIC DNA]</scope>
</reference>
<dbReference type="EMBL" id="CM016558">
    <property type="protein sequence ID" value="TKW04980.1"/>
    <property type="molecule type" value="Genomic_DNA"/>
</dbReference>
<keyword evidence="2" id="KW-0238">DNA-binding</keyword>
<dbReference type="GO" id="GO:0000976">
    <property type="term" value="F:transcription cis-regulatory region binding"/>
    <property type="evidence" value="ECO:0007669"/>
    <property type="project" value="TreeGrafter"/>
</dbReference>
<evidence type="ECO:0000256" key="3">
    <source>
        <dbReference type="ARBA" id="ARBA00023163"/>
    </source>
</evidence>
<dbReference type="Gramene" id="TKW04980">
    <property type="protein sequence ID" value="TKW04980"/>
    <property type="gene ID" value="SEVIR_7G146000v2"/>
</dbReference>
<dbReference type="PANTHER" id="PTHR31079:SF25">
    <property type="entry name" value="NAC DOMAIN TRANSCRIPTION FACTOR SUPERFAMILY PROTEIN-RELATED"/>
    <property type="match status" value="1"/>
</dbReference>
<accession>A0A4U6TQF4</accession>
<evidence type="ECO:0000256" key="4">
    <source>
        <dbReference type="ARBA" id="ARBA00023242"/>
    </source>
</evidence>
<proteinExistence type="predicted"/>